<dbReference type="SUPFAM" id="SSF48452">
    <property type="entry name" value="TPR-like"/>
    <property type="match status" value="1"/>
</dbReference>
<feature type="repeat" description="TPR" evidence="1">
    <location>
        <begin position="152"/>
        <end position="185"/>
    </location>
</feature>
<accession>A0A5Q2QAF9</accession>
<feature type="domain" description="YbgF trimerisation" evidence="3">
    <location>
        <begin position="27"/>
        <end position="86"/>
    </location>
</feature>
<dbReference type="Pfam" id="PF16331">
    <property type="entry name" value="TolA_bind_tri"/>
    <property type="match status" value="1"/>
</dbReference>
<dbReference type="InterPro" id="IPR019734">
    <property type="entry name" value="TPR_rpt"/>
</dbReference>
<evidence type="ECO:0000256" key="2">
    <source>
        <dbReference type="SAM" id="SignalP"/>
    </source>
</evidence>
<proteinExistence type="predicted"/>
<evidence type="ECO:0000256" key="1">
    <source>
        <dbReference type="PROSITE-ProRule" id="PRU00339"/>
    </source>
</evidence>
<evidence type="ECO:0000313" key="4">
    <source>
        <dbReference type="EMBL" id="QGG80004.1"/>
    </source>
</evidence>
<organism evidence="4 5">
    <name type="scientific">Litorivicinus lipolyticus</name>
    <dbReference type="NCBI Taxonomy" id="418701"/>
    <lineage>
        <taxon>Bacteria</taxon>
        <taxon>Pseudomonadati</taxon>
        <taxon>Pseudomonadota</taxon>
        <taxon>Gammaproteobacteria</taxon>
        <taxon>Oceanospirillales</taxon>
        <taxon>Litorivicinaceae</taxon>
        <taxon>Litorivicinus</taxon>
    </lineage>
</organism>
<dbReference type="GO" id="GO:0070206">
    <property type="term" value="P:protein trimerization"/>
    <property type="evidence" value="ECO:0007669"/>
    <property type="project" value="InterPro"/>
</dbReference>
<name>A0A5Q2QAF9_9GAMM</name>
<evidence type="ECO:0000259" key="3">
    <source>
        <dbReference type="Pfam" id="PF16331"/>
    </source>
</evidence>
<keyword evidence="1" id="KW-0802">TPR repeat</keyword>
<keyword evidence="5" id="KW-1185">Reference proteome</keyword>
<dbReference type="InterPro" id="IPR032519">
    <property type="entry name" value="YbgF_tri"/>
</dbReference>
<dbReference type="PROSITE" id="PS50005">
    <property type="entry name" value="TPR"/>
    <property type="match status" value="1"/>
</dbReference>
<dbReference type="Pfam" id="PF14559">
    <property type="entry name" value="TPR_19"/>
    <property type="match status" value="1"/>
</dbReference>
<dbReference type="Gene3D" id="1.20.5.110">
    <property type="match status" value="1"/>
</dbReference>
<dbReference type="KEGG" id="llp:GH975_05180"/>
<gene>
    <name evidence="4" type="ORF">GH975_05180</name>
</gene>
<dbReference type="InterPro" id="IPR011990">
    <property type="entry name" value="TPR-like_helical_dom_sf"/>
</dbReference>
<reference evidence="4 5" key="1">
    <citation type="submission" date="2019-11" db="EMBL/GenBank/DDBJ databases">
        <authorList>
            <person name="Khan S.A."/>
            <person name="Jeon C.O."/>
            <person name="Chun B.H."/>
        </authorList>
    </citation>
    <scope>NUCLEOTIDE SEQUENCE [LARGE SCALE GENOMIC DNA]</scope>
    <source>
        <strain evidence="4 5">IMCC 1097</strain>
    </source>
</reference>
<feature type="chain" id="PRO_5024454022" evidence="2">
    <location>
        <begin position="23"/>
        <end position="234"/>
    </location>
</feature>
<sequence length="234" mass="25767">MLKQKWVAVALATATFSFGVQANELSNLRDLQIDLLERFDLLQQEVQMLRGMIEEQAVTIDSLQQDGRNRYLDLDSRIGALQSQPAPMSEVVAASSASQVEAVVPAVELGDPAQESAEYQAAFGLIRERKFDDAQDALLLFGQRFPAGALRADAQFWLAQVYDAQGKPGDAISAFTRLLTEHPDYRRATQAELKLGRLQLANGFTADGQQTLGRLIERAPESSEATQARDLLTD</sequence>
<dbReference type="AlphaFoldDB" id="A0A5Q2QAF9"/>
<dbReference type="RefSeq" id="WP_153713508.1">
    <property type="nucleotide sequence ID" value="NZ_CP045871.1"/>
</dbReference>
<evidence type="ECO:0000313" key="5">
    <source>
        <dbReference type="Proteomes" id="UP000388235"/>
    </source>
</evidence>
<protein>
    <submittedName>
        <fullName evidence="4">Tetratricopeptide repeat protein</fullName>
    </submittedName>
</protein>
<keyword evidence="2" id="KW-0732">Signal</keyword>
<dbReference type="Proteomes" id="UP000388235">
    <property type="component" value="Chromosome"/>
</dbReference>
<dbReference type="OrthoDB" id="9768142at2"/>
<dbReference type="EMBL" id="CP045871">
    <property type="protein sequence ID" value="QGG80004.1"/>
    <property type="molecule type" value="Genomic_DNA"/>
</dbReference>
<feature type="signal peptide" evidence="2">
    <location>
        <begin position="1"/>
        <end position="22"/>
    </location>
</feature>
<dbReference type="Gene3D" id="1.25.40.10">
    <property type="entry name" value="Tetratricopeptide repeat domain"/>
    <property type="match status" value="1"/>
</dbReference>